<evidence type="ECO:0000259" key="2">
    <source>
        <dbReference type="PROSITE" id="PS50022"/>
    </source>
</evidence>
<accession>A0A941BHG2</accession>
<dbReference type="InterPro" id="IPR008979">
    <property type="entry name" value="Galactose-bd-like_sf"/>
</dbReference>
<feature type="domain" description="F5/8 type C" evidence="2">
    <location>
        <begin position="164"/>
        <end position="300"/>
    </location>
</feature>
<feature type="chain" id="PRO_5037681760" evidence="1">
    <location>
        <begin position="18"/>
        <end position="1034"/>
    </location>
</feature>
<dbReference type="Proteomes" id="UP000678374">
    <property type="component" value="Unassembled WGS sequence"/>
</dbReference>
<proteinExistence type="predicted"/>
<evidence type="ECO:0000256" key="1">
    <source>
        <dbReference type="SAM" id="SignalP"/>
    </source>
</evidence>
<dbReference type="SUPFAM" id="SSF48208">
    <property type="entry name" value="Six-hairpin glycosidases"/>
    <property type="match status" value="1"/>
</dbReference>
<dbReference type="SUPFAM" id="SSF49785">
    <property type="entry name" value="Galactose-binding domain-like"/>
    <property type="match status" value="2"/>
</dbReference>
<organism evidence="3 4">
    <name type="scientific">Ideonella aquatica</name>
    <dbReference type="NCBI Taxonomy" id="2824119"/>
    <lineage>
        <taxon>Bacteria</taxon>
        <taxon>Pseudomonadati</taxon>
        <taxon>Pseudomonadota</taxon>
        <taxon>Betaproteobacteria</taxon>
        <taxon>Burkholderiales</taxon>
        <taxon>Sphaerotilaceae</taxon>
        <taxon>Ideonella</taxon>
    </lineage>
</organism>
<keyword evidence="4" id="KW-1185">Reference proteome</keyword>
<comment type="caution">
    <text evidence="3">The sequence shown here is derived from an EMBL/GenBank/DDBJ whole genome shotgun (WGS) entry which is preliminary data.</text>
</comment>
<dbReference type="PROSITE" id="PS50022">
    <property type="entry name" value="FA58C_3"/>
    <property type="match status" value="1"/>
</dbReference>
<dbReference type="AlphaFoldDB" id="A0A941BHG2"/>
<evidence type="ECO:0000313" key="4">
    <source>
        <dbReference type="Proteomes" id="UP000678374"/>
    </source>
</evidence>
<dbReference type="InterPro" id="IPR012341">
    <property type="entry name" value="6hp_glycosidase-like_sf"/>
</dbReference>
<sequence>MRWVALILLLAASAAQAATTRVLDDFRDTSAWRAEASDQVRAALRRDARGGLCLAYDFNGVSGYAVARRALPIDWPAHPALALRLHGRGGANDIQLKFVDERGENVWWHRRANTPPPQQPVEWRIPGRAVSFAWGPTADKALRRTAQLELAVAAGRDGGHGEVCLQQLSLTAQDPPPATWPTPTARADRDRAEAAAPLDGDAATAWSPGPGRARLQVDYGAVRELDGVALHWWRGGTQPRTLRLEASDDGRHWRLLRRVDGAQGPIDTLHLPDERARHLRLVQRQGGDALAELQRIEPGAWPDTNAVLKTRALALPRGTLPRAFLNEQSYWTVVGVDGGGARSGLLDEDGAAEIGAGDVSLVPALRLADGTRIDWASVQATHTLRDGFLPMPAVHWQHPRAQLTIDAAADGPAQAPVMWLRYRVQAPPDAPLTGHLLLGLRPWQVNPPQQFLNTPGGAVPLRRLAWRDAQWWVDGQPRVRALQAPDAVELRPFDAGLAEGDTPSRAADVNDPQASASGALRYALDLAPGQARTIALAVPLGSAHAPVEAISSLDARFERIATTWHQRLGAVALQLPAPAQRVANSLRSAIAQILISRDGPALQPGTRSYARSWIRDGAMMVEGLLRAGEVGASRDFVDWFGERLFANGKVPCCIDRRGADPVPENDSHGQYLHAVMLVWQHTGDRAFLQRHWPRVQRVVAYMESLRQSERSEANRAPGREAFFGLMPASISHEGYSEKPMHSYWDNFWALRGYRDAPRLARAVGDEASATRWAAWRDEFASELRLSIARAMQAKGIAYIPGAAELGDFDATSTTVALSPAQADDLLPPDWLQATFERYWQEAEARRLGRRDWKDYTPYELRSVGALLRLGQGERAWQMLDFFFADQRPAGWNQWAEVVMRDPRAVHFLGDMPHAWVSSDYLRSALDALAYERERDHSLVIGAGLRTAWLGEPWAVRGLRTAFGPLAWSLTPQGRGWTLSVDALARPPAGGLHLRWPEGAPLPIARDAQGRVLPWQARELSLPAPPLTITLEPTP</sequence>
<dbReference type="InterPro" id="IPR008928">
    <property type="entry name" value="6-hairpin_glycosidase_sf"/>
</dbReference>
<dbReference type="InterPro" id="IPR000421">
    <property type="entry name" value="FA58C"/>
</dbReference>
<dbReference type="Gene3D" id="1.50.10.10">
    <property type="match status" value="1"/>
</dbReference>
<protein>
    <submittedName>
        <fullName evidence="3">Discoidin domain-containing protein</fullName>
    </submittedName>
</protein>
<gene>
    <name evidence="3" type="ORF">KAK06_01455</name>
</gene>
<name>A0A941BHG2_9BURK</name>
<feature type="signal peptide" evidence="1">
    <location>
        <begin position="1"/>
        <end position="17"/>
    </location>
</feature>
<keyword evidence="1" id="KW-0732">Signal</keyword>
<dbReference type="RefSeq" id="WP_210799933.1">
    <property type="nucleotide sequence ID" value="NZ_JAGQDE010000001.1"/>
</dbReference>
<dbReference type="Gene3D" id="2.60.120.260">
    <property type="entry name" value="Galactose-binding domain-like"/>
    <property type="match status" value="1"/>
</dbReference>
<reference evidence="3" key="1">
    <citation type="submission" date="2021-04" db="EMBL/GenBank/DDBJ databases">
        <title>The genome sequence of Ideonella sp. 4Y11.</title>
        <authorList>
            <person name="Liu Y."/>
        </authorList>
    </citation>
    <scope>NUCLEOTIDE SEQUENCE</scope>
    <source>
        <strain evidence="3">4Y11</strain>
    </source>
</reference>
<dbReference type="EMBL" id="JAGQDE010000001">
    <property type="protein sequence ID" value="MBQ0957612.1"/>
    <property type="molecule type" value="Genomic_DNA"/>
</dbReference>
<dbReference type="GO" id="GO:0005975">
    <property type="term" value="P:carbohydrate metabolic process"/>
    <property type="evidence" value="ECO:0007669"/>
    <property type="project" value="InterPro"/>
</dbReference>
<dbReference type="Pfam" id="PF00754">
    <property type="entry name" value="F5_F8_type_C"/>
    <property type="match status" value="1"/>
</dbReference>
<evidence type="ECO:0000313" key="3">
    <source>
        <dbReference type="EMBL" id="MBQ0957612.1"/>
    </source>
</evidence>